<keyword evidence="1" id="KW-0472">Membrane</keyword>
<keyword evidence="1" id="KW-0812">Transmembrane</keyword>
<keyword evidence="3" id="KW-1185">Reference proteome</keyword>
<gene>
    <name evidence="2" type="ORF">ACFQE1_11110</name>
</gene>
<dbReference type="AlphaFoldDB" id="A0ABD5S073"/>
<protein>
    <recommendedName>
        <fullName evidence="4">Flagellin</fullName>
    </recommendedName>
</protein>
<keyword evidence="1" id="KW-1133">Transmembrane helix</keyword>
<evidence type="ECO:0000256" key="1">
    <source>
        <dbReference type="SAM" id="Phobius"/>
    </source>
</evidence>
<dbReference type="Proteomes" id="UP001596328">
    <property type="component" value="Unassembled WGS sequence"/>
</dbReference>
<feature type="transmembrane region" description="Helical" evidence="1">
    <location>
        <begin position="12"/>
        <end position="37"/>
    </location>
</feature>
<accession>A0ABD5S073</accession>
<reference evidence="2 3" key="1">
    <citation type="journal article" date="2019" name="Int. J. Syst. Evol. Microbiol.">
        <title>The Global Catalogue of Microorganisms (GCM) 10K type strain sequencing project: providing services to taxonomists for standard genome sequencing and annotation.</title>
        <authorList>
            <consortium name="The Broad Institute Genomics Platform"/>
            <consortium name="The Broad Institute Genome Sequencing Center for Infectious Disease"/>
            <person name="Wu L."/>
            <person name="Ma J."/>
        </authorList>
    </citation>
    <scope>NUCLEOTIDE SEQUENCE [LARGE SCALE GENOMIC DNA]</scope>
    <source>
        <strain evidence="2 3">NBRC 111368</strain>
    </source>
</reference>
<evidence type="ECO:0008006" key="4">
    <source>
        <dbReference type="Google" id="ProtNLM"/>
    </source>
</evidence>
<sequence length="250" mass="26269">MIRRDDRGVSDLVGFVLIFSVIIGSAAVIFTVGLGTLDDYKAGVQTQNAEGTMRSVDDALVAIESGRSPHRTVQMRLHDGRLRLSNESDTAINVTVSTPDGTSTTGFSPGTLAYRLDGSTVAYQGGAVFRADGESAVAVDGPGFRCDEGSVAIVSVVSLRASGSTQRSGSVTTVEFERDRTTLHVPTGGSPVVDAGEEATVEVTVRSDYDAAWERPMTEAGWSTPSPNTYTCDATRVVVRETVVDVGLGS</sequence>
<comment type="caution">
    <text evidence="2">The sequence shown here is derived from an EMBL/GenBank/DDBJ whole genome shotgun (WGS) entry which is preliminary data.</text>
</comment>
<dbReference type="Pfam" id="PF23960">
    <property type="entry name" value="DUF7289"/>
    <property type="match status" value="1"/>
</dbReference>
<dbReference type="EMBL" id="JBHSWU010000319">
    <property type="protein sequence ID" value="MFC6724909.1"/>
    <property type="molecule type" value="Genomic_DNA"/>
</dbReference>
<evidence type="ECO:0000313" key="2">
    <source>
        <dbReference type="EMBL" id="MFC6724909.1"/>
    </source>
</evidence>
<name>A0ABD5S073_9EURY</name>
<organism evidence="2 3">
    <name type="scientific">Halobium palmae</name>
    <dbReference type="NCBI Taxonomy" id="1776492"/>
    <lineage>
        <taxon>Archaea</taxon>
        <taxon>Methanobacteriati</taxon>
        <taxon>Methanobacteriota</taxon>
        <taxon>Stenosarchaea group</taxon>
        <taxon>Halobacteria</taxon>
        <taxon>Halobacteriales</taxon>
        <taxon>Haloferacaceae</taxon>
        <taxon>Halobium</taxon>
    </lineage>
</organism>
<proteinExistence type="predicted"/>
<dbReference type="InterPro" id="IPR055713">
    <property type="entry name" value="DUF7289"/>
</dbReference>
<evidence type="ECO:0000313" key="3">
    <source>
        <dbReference type="Proteomes" id="UP001596328"/>
    </source>
</evidence>